<name>F6V3S8_CIOIN</name>
<feature type="compositionally biased region" description="Acidic residues" evidence="1">
    <location>
        <begin position="9"/>
        <end position="18"/>
    </location>
</feature>
<protein>
    <submittedName>
        <fullName evidence="2">Uncharacterized protein</fullName>
    </submittedName>
</protein>
<feature type="region of interest" description="Disordered" evidence="1">
    <location>
        <begin position="1"/>
        <end position="64"/>
    </location>
</feature>
<evidence type="ECO:0000313" key="2">
    <source>
        <dbReference type="Ensembl" id="ENSCINP00000024649.2"/>
    </source>
</evidence>
<reference evidence="2" key="3">
    <citation type="submission" date="2025-09" db="UniProtKB">
        <authorList>
            <consortium name="Ensembl"/>
        </authorList>
    </citation>
    <scope>IDENTIFICATION</scope>
</reference>
<accession>F6V3S8</accession>
<organism evidence="2 3">
    <name type="scientific">Ciona intestinalis</name>
    <name type="common">Transparent sea squirt</name>
    <name type="synonym">Ascidia intestinalis</name>
    <dbReference type="NCBI Taxonomy" id="7719"/>
    <lineage>
        <taxon>Eukaryota</taxon>
        <taxon>Metazoa</taxon>
        <taxon>Chordata</taxon>
        <taxon>Tunicata</taxon>
        <taxon>Ascidiacea</taxon>
        <taxon>Phlebobranchia</taxon>
        <taxon>Cionidae</taxon>
        <taxon>Ciona</taxon>
    </lineage>
</organism>
<dbReference type="GeneTree" id="ENSGT00390000015858"/>
<reference evidence="2" key="2">
    <citation type="submission" date="2025-08" db="UniProtKB">
        <authorList>
            <consortium name="Ensembl"/>
        </authorList>
    </citation>
    <scope>IDENTIFICATION</scope>
</reference>
<feature type="compositionally biased region" description="Low complexity" evidence="1">
    <location>
        <begin position="42"/>
        <end position="52"/>
    </location>
</feature>
<keyword evidence="3" id="KW-1185">Reference proteome</keyword>
<proteinExistence type="predicted"/>
<sequence length="100" mass="10905">MDAQKMQDENEEQNDEDSVPSRSLSLPVLVEAGSKVIDEGEGSNSLGSSSRSCEADAKSETGVEDATIVSSVKTAMRTYRNKPRIKRFMNMLSTSNTTNQ</sequence>
<dbReference type="InParanoid" id="F6V3S8"/>
<evidence type="ECO:0000256" key="1">
    <source>
        <dbReference type="SAM" id="MobiDB-lite"/>
    </source>
</evidence>
<dbReference type="HOGENOM" id="CLU_2305054_0_0_1"/>
<dbReference type="Ensembl" id="ENSCINT00000024895.2">
    <property type="protein sequence ID" value="ENSCINP00000024649.2"/>
    <property type="gene ID" value="ENSCING00000013416.2"/>
</dbReference>
<dbReference type="AlphaFoldDB" id="F6V3S8"/>
<reference evidence="3" key="1">
    <citation type="journal article" date="2002" name="Science">
        <title>The draft genome of Ciona intestinalis: insights into chordate and vertebrate origins.</title>
        <authorList>
            <person name="Dehal P."/>
            <person name="Satou Y."/>
            <person name="Campbell R.K."/>
            <person name="Chapman J."/>
            <person name="Degnan B."/>
            <person name="De Tomaso A."/>
            <person name="Davidson B."/>
            <person name="Di Gregorio A."/>
            <person name="Gelpke M."/>
            <person name="Goodstein D.M."/>
            <person name="Harafuji N."/>
            <person name="Hastings K.E."/>
            <person name="Ho I."/>
            <person name="Hotta K."/>
            <person name="Huang W."/>
            <person name="Kawashima T."/>
            <person name="Lemaire P."/>
            <person name="Martinez D."/>
            <person name="Meinertzhagen I.A."/>
            <person name="Necula S."/>
            <person name="Nonaka M."/>
            <person name="Putnam N."/>
            <person name="Rash S."/>
            <person name="Saiga H."/>
            <person name="Satake M."/>
            <person name="Terry A."/>
            <person name="Yamada L."/>
            <person name="Wang H.G."/>
            <person name="Awazu S."/>
            <person name="Azumi K."/>
            <person name="Boore J."/>
            <person name="Branno M."/>
            <person name="Chin-Bow S."/>
            <person name="DeSantis R."/>
            <person name="Doyle S."/>
            <person name="Francino P."/>
            <person name="Keys D.N."/>
            <person name="Haga S."/>
            <person name="Hayashi H."/>
            <person name="Hino K."/>
            <person name="Imai K.S."/>
            <person name="Inaba K."/>
            <person name="Kano S."/>
            <person name="Kobayashi K."/>
            <person name="Kobayashi M."/>
            <person name="Lee B.I."/>
            <person name="Makabe K.W."/>
            <person name="Manohar C."/>
            <person name="Matassi G."/>
            <person name="Medina M."/>
            <person name="Mochizuki Y."/>
            <person name="Mount S."/>
            <person name="Morishita T."/>
            <person name="Miura S."/>
            <person name="Nakayama A."/>
            <person name="Nishizaka S."/>
            <person name="Nomoto H."/>
            <person name="Ohta F."/>
            <person name="Oishi K."/>
            <person name="Rigoutsos I."/>
            <person name="Sano M."/>
            <person name="Sasaki A."/>
            <person name="Sasakura Y."/>
            <person name="Shoguchi E."/>
            <person name="Shin-i T."/>
            <person name="Spagnuolo A."/>
            <person name="Stainier D."/>
            <person name="Suzuki M.M."/>
            <person name="Tassy O."/>
            <person name="Takatori N."/>
            <person name="Tokuoka M."/>
            <person name="Yagi K."/>
            <person name="Yoshizaki F."/>
            <person name="Wada S."/>
            <person name="Zhang C."/>
            <person name="Hyatt P.D."/>
            <person name="Larimer F."/>
            <person name="Detter C."/>
            <person name="Doggett N."/>
            <person name="Glavina T."/>
            <person name="Hawkins T."/>
            <person name="Richardson P."/>
            <person name="Lucas S."/>
            <person name="Kohara Y."/>
            <person name="Levine M."/>
            <person name="Satoh N."/>
            <person name="Rokhsar D.S."/>
        </authorList>
    </citation>
    <scope>NUCLEOTIDE SEQUENCE [LARGE SCALE GENOMIC DNA]</scope>
</reference>
<feature type="compositionally biased region" description="Low complexity" evidence="1">
    <location>
        <begin position="20"/>
        <end position="30"/>
    </location>
</feature>
<evidence type="ECO:0000313" key="3">
    <source>
        <dbReference type="Proteomes" id="UP000008144"/>
    </source>
</evidence>
<dbReference type="Proteomes" id="UP000008144">
    <property type="component" value="Unassembled WGS sequence"/>
</dbReference>